<dbReference type="InterPro" id="IPR016667">
    <property type="entry name" value="Caps_polysacc_synth_CpsB/CapC"/>
</dbReference>
<dbReference type="STRING" id="1121959.SAMN02746009_00589"/>
<reference evidence="6" key="1">
    <citation type="submission" date="2016-11" db="EMBL/GenBank/DDBJ databases">
        <authorList>
            <person name="Varghese N."/>
            <person name="Submissions S."/>
        </authorList>
    </citation>
    <scope>NUCLEOTIDE SEQUENCE [LARGE SCALE GENOMIC DNA]</scope>
    <source>
        <strain evidence="6">DSM 18569</strain>
    </source>
</reference>
<evidence type="ECO:0000313" key="6">
    <source>
        <dbReference type="Proteomes" id="UP000183947"/>
    </source>
</evidence>
<accession>A0A1M6R3N7</accession>
<dbReference type="PIRSF" id="PIRSF016557">
    <property type="entry name" value="Caps_synth_CpsB"/>
    <property type="match status" value="1"/>
</dbReference>
<comment type="catalytic activity">
    <reaction evidence="4">
        <text>O-phospho-L-tyrosyl-[protein] + H2O = L-tyrosyl-[protein] + phosphate</text>
        <dbReference type="Rhea" id="RHEA:10684"/>
        <dbReference type="Rhea" id="RHEA-COMP:10136"/>
        <dbReference type="Rhea" id="RHEA-COMP:20101"/>
        <dbReference type="ChEBI" id="CHEBI:15377"/>
        <dbReference type="ChEBI" id="CHEBI:43474"/>
        <dbReference type="ChEBI" id="CHEBI:46858"/>
        <dbReference type="ChEBI" id="CHEBI:61978"/>
        <dbReference type="EC" id="3.1.3.48"/>
    </reaction>
</comment>
<dbReference type="Gene3D" id="3.20.20.140">
    <property type="entry name" value="Metal-dependent hydrolases"/>
    <property type="match status" value="1"/>
</dbReference>
<evidence type="ECO:0000256" key="2">
    <source>
        <dbReference type="ARBA" id="ARBA00013064"/>
    </source>
</evidence>
<dbReference type="EMBL" id="FRAS01000002">
    <property type="protein sequence ID" value="SHK26938.1"/>
    <property type="molecule type" value="Genomic_DNA"/>
</dbReference>
<dbReference type="EC" id="3.1.3.48" evidence="2"/>
<evidence type="ECO:0000313" key="5">
    <source>
        <dbReference type="EMBL" id="SHK26938.1"/>
    </source>
</evidence>
<keyword evidence="6" id="KW-1185">Reference proteome</keyword>
<dbReference type="Pfam" id="PF19567">
    <property type="entry name" value="CpsB_CapC"/>
    <property type="match status" value="1"/>
</dbReference>
<proteinExistence type="inferred from homology"/>
<organism evidence="5 6">
    <name type="scientific">Hymenobacter psychrotolerans DSM 18569</name>
    <dbReference type="NCBI Taxonomy" id="1121959"/>
    <lineage>
        <taxon>Bacteria</taxon>
        <taxon>Pseudomonadati</taxon>
        <taxon>Bacteroidota</taxon>
        <taxon>Cytophagia</taxon>
        <taxon>Cytophagales</taxon>
        <taxon>Hymenobacteraceae</taxon>
        <taxon>Hymenobacter</taxon>
    </lineage>
</organism>
<keyword evidence="3" id="KW-0378">Hydrolase</keyword>
<evidence type="ECO:0000256" key="3">
    <source>
        <dbReference type="ARBA" id="ARBA00022801"/>
    </source>
</evidence>
<name>A0A1M6R3N7_9BACT</name>
<dbReference type="OrthoDB" id="9788539at2"/>
<dbReference type="GO" id="GO:0030145">
    <property type="term" value="F:manganese ion binding"/>
    <property type="evidence" value="ECO:0007669"/>
    <property type="project" value="InterPro"/>
</dbReference>
<dbReference type="InterPro" id="IPR016195">
    <property type="entry name" value="Pol/histidinol_Pase-like"/>
</dbReference>
<dbReference type="RefSeq" id="WP_073281218.1">
    <property type="nucleotide sequence ID" value="NZ_FRAS01000002.1"/>
</dbReference>
<protein>
    <recommendedName>
        <fullName evidence="2">protein-tyrosine-phosphatase</fullName>
        <ecNumber evidence="2">3.1.3.48</ecNumber>
    </recommendedName>
</protein>
<dbReference type="Proteomes" id="UP000183947">
    <property type="component" value="Unassembled WGS sequence"/>
</dbReference>
<dbReference type="AlphaFoldDB" id="A0A1M6R3N7"/>
<dbReference type="PANTHER" id="PTHR39181:SF1">
    <property type="entry name" value="TYROSINE-PROTEIN PHOSPHATASE YWQE"/>
    <property type="match status" value="1"/>
</dbReference>
<dbReference type="GO" id="GO:0004725">
    <property type="term" value="F:protein tyrosine phosphatase activity"/>
    <property type="evidence" value="ECO:0007669"/>
    <property type="project" value="UniProtKB-EC"/>
</dbReference>
<evidence type="ECO:0000256" key="4">
    <source>
        <dbReference type="ARBA" id="ARBA00051722"/>
    </source>
</evidence>
<gene>
    <name evidence="5" type="ORF">SAMN02746009_00589</name>
</gene>
<dbReference type="PANTHER" id="PTHR39181">
    <property type="entry name" value="TYROSINE-PROTEIN PHOSPHATASE YWQE"/>
    <property type="match status" value="1"/>
</dbReference>
<comment type="similarity">
    <text evidence="1">Belongs to the metallo-dependent hydrolases superfamily. CpsB/CapC family.</text>
</comment>
<sequence>MASLFQKLFGRKASPAALAPDALAVLGTDMHSHVLPGLDDGAEVVEQSLDLLRELRALGYRKLIMTPHVMGDFYKNTPDGIRAALAVVRQAATEAGLTDMQLECAAEYYLDEWFGPRLDRGDELLTFGGDKRYVLFETSYINEPFNLAETIFRLQSMGYQPVLAHPERYTYFYGRFEDLVKVRENGALLQLNLNSLAGYYSSGAKKVAEKLIDAGLVDLVGTDAHNIKHTTTLRDKALPADYMHKLLALPLLNNTL</sequence>
<dbReference type="SUPFAM" id="SSF89550">
    <property type="entry name" value="PHP domain-like"/>
    <property type="match status" value="1"/>
</dbReference>
<evidence type="ECO:0000256" key="1">
    <source>
        <dbReference type="ARBA" id="ARBA00005750"/>
    </source>
</evidence>